<dbReference type="RefSeq" id="WP_090284645.1">
    <property type="nucleotide sequence ID" value="NZ_FMWO01000034.1"/>
</dbReference>
<dbReference type="Pfam" id="PF02566">
    <property type="entry name" value="OsmC"/>
    <property type="match status" value="1"/>
</dbReference>
<dbReference type="STRING" id="51642.NSMM_280006"/>
<reference evidence="2 3" key="1">
    <citation type="submission" date="2016-10" db="EMBL/GenBank/DDBJ databases">
        <authorList>
            <person name="de Groot N.N."/>
        </authorList>
    </citation>
    <scope>NUCLEOTIDE SEQUENCE [LARGE SCALE GENOMIC DNA]</scope>
    <source>
        <strain evidence="2">1</strain>
    </source>
</reference>
<protein>
    <submittedName>
        <fullName evidence="2">OsmC family protein</fullName>
    </submittedName>
</protein>
<dbReference type="ESTHER" id="9prot-a0a1g5scb4">
    <property type="family name" value="Est-OsmC"/>
</dbReference>
<gene>
    <name evidence="2" type="ORF">NSMM_280006</name>
</gene>
<dbReference type="InterPro" id="IPR015946">
    <property type="entry name" value="KH_dom-like_a/b"/>
</dbReference>
<dbReference type="AlphaFoldDB" id="A0A1G5SCB4"/>
<evidence type="ECO:0000313" key="3">
    <source>
        <dbReference type="Proteomes" id="UP000198729"/>
    </source>
</evidence>
<accession>A0A1G5SCB4</accession>
<feature type="domain" description="Serine aminopeptidase S33" evidence="1">
    <location>
        <begin position="47"/>
        <end position="132"/>
    </location>
</feature>
<keyword evidence="3" id="KW-1185">Reference proteome</keyword>
<name>A0A1G5SCB4_9PROT</name>
<dbReference type="InterPro" id="IPR003718">
    <property type="entry name" value="OsmC/Ohr_fam"/>
</dbReference>
<dbReference type="EMBL" id="FMWO01000034">
    <property type="protein sequence ID" value="SCZ84836.1"/>
    <property type="molecule type" value="Genomic_DNA"/>
</dbReference>
<dbReference type="SUPFAM" id="SSF53474">
    <property type="entry name" value="alpha/beta-Hydrolases"/>
    <property type="match status" value="1"/>
</dbReference>
<dbReference type="Gene3D" id="3.40.50.1820">
    <property type="entry name" value="alpha/beta hydrolase"/>
    <property type="match status" value="1"/>
</dbReference>
<dbReference type="SUPFAM" id="SSF82784">
    <property type="entry name" value="OsmC-like"/>
    <property type="match status" value="1"/>
</dbReference>
<evidence type="ECO:0000259" key="1">
    <source>
        <dbReference type="Pfam" id="PF12146"/>
    </source>
</evidence>
<sequence>MSEIKFTNRQGLELAGNLDLPVSGPPRAFALFAHCFSCTRRIRAAFYISRAMAAQGIAVLRFDFTGLGESDGNLADSNFSANIDDLLSAADWLTENYRAPELLVGHSLGGTAVLAAAMQLESCRAVVTINAPAEAKHVLHHMQDELAIIERDGSARVNLGGRPFRITREFIEDIRSQEILPQLALMKPSLLVMHTPVDNIVSIDNAQAIFIAAKHPKSFISLNQADHLLSNSRDAQYAGQVIVSWANLYLDKADFANVSDNSAEEIEGAIVNGRLVDGFTCRVRAGRHHWIADEPEAMKGQDLGPDPYAHLCAALAGCTVMTLNLYARHKALPVTEVEAHVRHQRIHAKDCEDCDSPEGMIDQLDRTIRIMGDLDDKQRQRMLEIANRCPVHQTLTGKMRVISILDPL</sequence>
<dbReference type="Gene3D" id="3.30.300.20">
    <property type="match status" value="1"/>
</dbReference>
<dbReference type="Proteomes" id="UP000198729">
    <property type="component" value="Unassembled WGS sequence"/>
</dbReference>
<dbReference type="PANTHER" id="PTHR39624">
    <property type="entry name" value="PROTEIN INVOLVED IN RIMO-MEDIATED BETA-METHYLTHIOLATION OF RIBOSOMAL PROTEIN S12 YCAO"/>
    <property type="match status" value="1"/>
</dbReference>
<dbReference type="InterPro" id="IPR029058">
    <property type="entry name" value="AB_hydrolase_fold"/>
</dbReference>
<dbReference type="OrthoDB" id="9789573at2"/>
<dbReference type="PANTHER" id="PTHR39624:SF2">
    <property type="entry name" value="OSMC-LIKE PROTEIN"/>
    <property type="match status" value="1"/>
</dbReference>
<dbReference type="InterPro" id="IPR022742">
    <property type="entry name" value="Hydrolase_4"/>
</dbReference>
<proteinExistence type="predicted"/>
<dbReference type="InterPro" id="IPR036102">
    <property type="entry name" value="OsmC/Ohrsf"/>
</dbReference>
<evidence type="ECO:0000313" key="2">
    <source>
        <dbReference type="EMBL" id="SCZ84836.1"/>
    </source>
</evidence>
<dbReference type="Pfam" id="PF12146">
    <property type="entry name" value="Hydrolase_4"/>
    <property type="match status" value="1"/>
</dbReference>
<organism evidence="2 3">
    <name type="scientific">Nitrosomonas mobilis</name>
    <dbReference type="NCBI Taxonomy" id="51642"/>
    <lineage>
        <taxon>Bacteria</taxon>
        <taxon>Pseudomonadati</taxon>
        <taxon>Pseudomonadota</taxon>
        <taxon>Betaproteobacteria</taxon>
        <taxon>Nitrosomonadales</taxon>
        <taxon>Nitrosomonadaceae</taxon>
        <taxon>Nitrosomonas</taxon>
    </lineage>
</organism>